<evidence type="ECO:0000256" key="1">
    <source>
        <dbReference type="SAM" id="Coils"/>
    </source>
</evidence>
<feature type="coiled-coil region" evidence="1">
    <location>
        <begin position="206"/>
        <end position="240"/>
    </location>
</feature>
<dbReference type="Pfam" id="PF03732">
    <property type="entry name" value="Retrotrans_gag"/>
    <property type="match status" value="1"/>
</dbReference>
<feature type="compositionally biased region" description="Polar residues" evidence="2">
    <location>
        <begin position="576"/>
        <end position="589"/>
    </location>
</feature>
<name>A0A5N5GMA4_9ROSA</name>
<dbReference type="Pfam" id="PF13966">
    <property type="entry name" value="zf-RVT"/>
    <property type="match status" value="1"/>
</dbReference>
<dbReference type="PANTHER" id="PTHR33437:SF2">
    <property type="entry name" value="OS06G0361200 PROTEIN"/>
    <property type="match status" value="1"/>
</dbReference>
<evidence type="ECO:0000259" key="4">
    <source>
        <dbReference type="Pfam" id="PF13966"/>
    </source>
</evidence>
<dbReference type="EMBL" id="SMOL01000402">
    <property type="protein sequence ID" value="KAB2614742.1"/>
    <property type="molecule type" value="Genomic_DNA"/>
</dbReference>
<feature type="domain" description="Retrotransposon gag" evidence="3">
    <location>
        <begin position="311"/>
        <end position="400"/>
    </location>
</feature>
<proteinExistence type="predicted"/>
<dbReference type="Proteomes" id="UP000327157">
    <property type="component" value="Chromosome 3"/>
</dbReference>
<comment type="caution">
    <text evidence="5">The sequence shown here is derived from an EMBL/GenBank/DDBJ whole genome shotgun (WGS) entry which is preliminary data.</text>
</comment>
<dbReference type="InterPro" id="IPR026960">
    <property type="entry name" value="RVT-Znf"/>
</dbReference>
<feature type="region of interest" description="Disordered" evidence="2">
    <location>
        <begin position="562"/>
        <end position="602"/>
    </location>
</feature>
<sequence>MATTQTICVWRSCMNALPTKHNFYKRKIVQDASCNFCGGEVETIEHALRDSPLGLRVQEVKNVVQVDWLINLAQSLSRDNFDIVLITLWTKWKERNAFVRQGTVRHPMDIHSLAMKLSGISSLWLVEMETTRAAIGLANELHTVQLEFEGDATAALHLNDDESFSQAKSRRIKKTLFVLRQTLLQAPWMSEGKSCLLVAQVMTIGVTSVEEQLAQMNEAIAKLTQTVEDKDLQIAALVNQLDALPDVKVDPNIGLLKKEGDEEEEPPMPRGYQPPKFMQFDGKGNPKQHVAHFIETCNNAGTEGDYLVKQFVSSLKSNAFDWYTDLEPESINSWDQLEREFLNRFYRTRRTVSMLELTSTKQWRDEPVINYINRWRSLSLDCKDRLSETSAIEMCVQGMQWGLHYILQGIKPRTFEDITRHGKKEQIADYKNDKVLGPKVDKAAWKPTKEAMTVNTTPVKTHTRGKAIQTEAFRDQEIRRRTLKELEEKTYPFPDSDVVAMLDDLLEKKKGIIELDLNDVVKSNYTSVTSGSLNSKSSPQPLGACSKTMSVKSSEVEGWTYVTPKKMHKKHRSPPQVHQSERGQNSYRQPSKLRESVEDDEVMTQRSSVAITMRDFFPKDFFNHSVKTPCYEDCKECLSKIV</sequence>
<dbReference type="OrthoDB" id="1166206at2759"/>
<keyword evidence="6" id="KW-1185">Reference proteome</keyword>
<reference evidence="5 6" key="1">
    <citation type="submission" date="2019-09" db="EMBL/GenBank/DDBJ databases">
        <authorList>
            <person name="Ou C."/>
        </authorList>
    </citation>
    <scope>NUCLEOTIDE SEQUENCE [LARGE SCALE GENOMIC DNA]</scope>
    <source>
        <strain evidence="5">S2</strain>
        <tissue evidence="5">Leaf</tissue>
    </source>
</reference>
<gene>
    <name evidence="5" type="ORF">D8674_021330</name>
</gene>
<feature type="region of interest" description="Disordered" evidence="2">
    <location>
        <begin position="528"/>
        <end position="549"/>
    </location>
</feature>
<accession>A0A5N5GMA4</accession>
<evidence type="ECO:0000313" key="5">
    <source>
        <dbReference type="EMBL" id="KAB2614742.1"/>
    </source>
</evidence>
<dbReference type="InterPro" id="IPR005162">
    <property type="entry name" value="Retrotrans_gag_dom"/>
</dbReference>
<evidence type="ECO:0000256" key="2">
    <source>
        <dbReference type="SAM" id="MobiDB-lite"/>
    </source>
</evidence>
<dbReference type="AlphaFoldDB" id="A0A5N5GMA4"/>
<protein>
    <recommendedName>
        <fullName evidence="7">Retrotransposon gag domain-containing protein</fullName>
    </recommendedName>
</protein>
<evidence type="ECO:0000313" key="6">
    <source>
        <dbReference type="Proteomes" id="UP000327157"/>
    </source>
</evidence>
<evidence type="ECO:0000259" key="3">
    <source>
        <dbReference type="Pfam" id="PF03732"/>
    </source>
</evidence>
<evidence type="ECO:0008006" key="7">
    <source>
        <dbReference type="Google" id="ProtNLM"/>
    </source>
</evidence>
<reference evidence="5 6" key="3">
    <citation type="submission" date="2019-11" db="EMBL/GenBank/DDBJ databases">
        <title>A de novo genome assembly of a pear dwarfing rootstock.</title>
        <authorList>
            <person name="Wang F."/>
            <person name="Wang J."/>
            <person name="Li S."/>
            <person name="Zhang Y."/>
            <person name="Fang M."/>
            <person name="Ma L."/>
            <person name="Zhao Y."/>
            <person name="Jiang S."/>
        </authorList>
    </citation>
    <scope>NUCLEOTIDE SEQUENCE [LARGE SCALE GENOMIC DNA]</scope>
    <source>
        <strain evidence="5">S2</strain>
        <tissue evidence="5">Leaf</tissue>
    </source>
</reference>
<organism evidence="5 6">
    <name type="scientific">Pyrus ussuriensis x Pyrus communis</name>
    <dbReference type="NCBI Taxonomy" id="2448454"/>
    <lineage>
        <taxon>Eukaryota</taxon>
        <taxon>Viridiplantae</taxon>
        <taxon>Streptophyta</taxon>
        <taxon>Embryophyta</taxon>
        <taxon>Tracheophyta</taxon>
        <taxon>Spermatophyta</taxon>
        <taxon>Magnoliopsida</taxon>
        <taxon>eudicotyledons</taxon>
        <taxon>Gunneridae</taxon>
        <taxon>Pentapetalae</taxon>
        <taxon>rosids</taxon>
        <taxon>fabids</taxon>
        <taxon>Rosales</taxon>
        <taxon>Rosaceae</taxon>
        <taxon>Amygdaloideae</taxon>
        <taxon>Maleae</taxon>
        <taxon>Pyrus</taxon>
    </lineage>
</organism>
<keyword evidence="1" id="KW-0175">Coiled coil</keyword>
<feature type="compositionally biased region" description="Polar residues" evidence="2">
    <location>
        <begin position="528"/>
        <end position="540"/>
    </location>
</feature>
<dbReference type="PANTHER" id="PTHR33437">
    <property type="entry name" value="OS06G0361200 PROTEIN"/>
    <property type="match status" value="1"/>
</dbReference>
<reference evidence="6" key="2">
    <citation type="submission" date="2019-10" db="EMBL/GenBank/DDBJ databases">
        <title>A de novo genome assembly of a pear dwarfing rootstock.</title>
        <authorList>
            <person name="Wang F."/>
            <person name="Wang J."/>
            <person name="Li S."/>
            <person name="Zhang Y."/>
            <person name="Fang M."/>
            <person name="Ma L."/>
            <person name="Zhao Y."/>
            <person name="Jiang S."/>
        </authorList>
    </citation>
    <scope>NUCLEOTIDE SEQUENCE [LARGE SCALE GENOMIC DNA]</scope>
</reference>
<feature type="domain" description="Reverse transcriptase zinc-binding" evidence="4">
    <location>
        <begin position="7"/>
        <end position="53"/>
    </location>
</feature>